<keyword evidence="1" id="KW-0067">ATP-binding</keyword>
<sequence length="650" mass="73279">MADPKIVIQTEEHKLVDAINRSQTSEDVVYTVLKTDERVIARVTDGIYRQPASALRELISNAYDADASKVVIKTDAPRFSRISVEDNGHGMTPKALGNMLMHIGGSAKRNNQGAALGITNEIDNDLSPNGRKLIGKIGIGIFSVAQLTYNFQIITKTKGDNFRTIAVVNLRQYSDESAEIVSDIDQFESGRVSVWREKAIDIDVHGTTIILNNIRPQARNTLQSREVWSAVEQSEDNTVTGDLALQPPKYHIGKVDATGKIFREANNRTSTVPWLPEDKPNDAFAKLVDVIWQELENSNPNPQLDKLFDYYLQMVWNLSLAIPAPYVQGDLFDMQVNHWSDSYLISNEPKGQPTEIDKTDDRPIREILNLQEGTTIQHFEVFIDDLQLLRPIKYLGLPTGGHALKKPLILFGKCREEFNNYQKELSGGPLDFEAYLFWTPKIAPTEHRGSLIRINGSSGTLFDPTFFRYQIAEQTRLKQITCEIFVHEGIDSALNIDRESFNFAHPHSAFLTRWLHSALRQLATTNKKIASEVRSGIRGESIEHQKTEIQQIAFNVWQRESKDEFSNPPIVAIKDQQEPVPKSSADIVVVKSPIKNIIGRRSTSANSQFNSEKMIAITQILASFGLLEKLTQQQQDRLLNAIYNVLESTE</sequence>
<dbReference type="Gene3D" id="3.30.565.10">
    <property type="entry name" value="Histidine kinase-like ATPase, C-terminal domain"/>
    <property type="match status" value="1"/>
</dbReference>
<dbReference type="GO" id="GO:0005524">
    <property type="term" value="F:ATP binding"/>
    <property type="evidence" value="ECO:0007669"/>
    <property type="project" value="UniProtKB-KW"/>
</dbReference>
<evidence type="ECO:0000313" key="2">
    <source>
        <dbReference type="Proteomes" id="UP001139700"/>
    </source>
</evidence>
<comment type="caution">
    <text evidence="1">The sequence shown here is derived from an EMBL/GenBank/DDBJ whole genome shotgun (WGS) entry which is preliminary data.</text>
</comment>
<gene>
    <name evidence="1" type="ORF">LXM24_15755</name>
</gene>
<dbReference type="InterPro" id="IPR036890">
    <property type="entry name" value="HATPase_C_sf"/>
</dbReference>
<dbReference type="SUPFAM" id="SSF55874">
    <property type="entry name" value="ATPase domain of HSP90 chaperone/DNA topoisomerase II/histidine kinase"/>
    <property type="match status" value="1"/>
</dbReference>
<proteinExistence type="predicted"/>
<accession>A0A9X1PAU5</accession>
<name>A0A9X1PAU5_9BACT</name>
<reference evidence="1" key="1">
    <citation type="submission" date="2021-12" db="EMBL/GenBank/DDBJ databases">
        <title>Novel species in genus Dyadobacter.</title>
        <authorList>
            <person name="Ma C."/>
        </authorList>
    </citation>
    <scope>NUCLEOTIDE SEQUENCE</scope>
    <source>
        <strain evidence="1">CY399</strain>
    </source>
</reference>
<evidence type="ECO:0000313" key="1">
    <source>
        <dbReference type="EMBL" id="MCF0041561.1"/>
    </source>
</evidence>
<keyword evidence="1" id="KW-0547">Nucleotide-binding</keyword>
<dbReference type="EMBL" id="JAJTTA010000002">
    <property type="protein sequence ID" value="MCF0041561.1"/>
    <property type="molecule type" value="Genomic_DNA"/>
</dbReference>
<dbReference type="Pfam" id="PF13589">
    <property type="entry name" value="HATPase_c_3"/>
    <property type="match status" value="1"/>
</dbReference>
<organism evidence="1 2">
    <name type="scientific">Dyadobacter fanqingshengii</name>
    <dbReference type="NCBI Taxonomy" id="2906443"/>
    <lineage>
        <taxon>Bacteria</taxon>
        <taxon>Pseudomonadati</taxon>
        <taxon>Bacteroidota</taxon>
        <taxon>Cytophagia</taxon>
        <taxon>Cytophagales</taxon>
        <taxon>Spirosomataceae</taxon>
        <taxon>Dyadobacter</taxon>
    </lineage>
</organism>
<keyword evidence="2" id="KW-1185">Reference proteome</keyword>
<dbReference type="AlphaFoldDB" id="A0A9X1PAU5"/>
<dbReference type="RefSeq" id="WP_234614371.1">
    <property type="nucleotide sequence ID" value="NZ_CP098806.1"/>
</dbReference>
<dbReference type="Proteomes" id="UP001139700">
    <property type="component" value="Unassembled WGS sequence"/>
</dbReference>
<protein>
    <submittedName>
        <fullName evidence="1">ATP-binding protein</fullName>
    </submittedName>
</protein>